<dbReference type="SUPFAM" id="SSF64167">
    <property type="entry name" value="SurE-like"/>
    <property type="match status" value="1"/>
</dbReference>
<feature type="domain" description="Survival protein SurE-like phosphatase/nucleotidase" evidence="10">
    <location>
        <begin position="3"/>
        <end position="181"/>
    </location>
</feature>
<dbReference type="InterPro" id="IPR002828">
    <property type="entry name" value="SurE-like_Pase/nucleotidase"/>
</dbReference>
<comment type="similarity">
    <text evidence="4 9">Belongs to the SurE nucleotidase family.</text>
</comment>
<dbReference type="GO" id="GO:0046872">
    <property type="term" value="F:metal ion binding"/>
    <property type="evidence" value="ECO:0007669"/>
    <property type="project" value="UniProtKB-UniRule"/>
</dbReference>
<dbReference type="InterPro" id="IPR030048">
    <property type="entry name" value="SurE"/>
</dbReference>
<dbReference type="HAMAP" id="MF_00060">
    <property type="entry name" value="SurE"/>
    <property type="match status" value="1"/>
</dbReference>
<evidence type="ECO:0000256" key="9">
    <source>
        <dbReference type="HAMAP-Rule" id="MF_00060"/>
    </source>
</evidence>
<keyword evidence="8 9" id="KW-0378">Hydrolase</keyword>
<dbReference type="PANTHER" id="PTHR30457:SF12">
    <property type="entry name" value="5'_3'-NUCLEOTIDASE SURE"/>
    <property type="match status" value="1"/>
</dbReference>
<dbReference type="FunFam" id="3.40.1210.10:FF:000001">
    <property type="entry name" value="5'/3'-nucleotidase SurE"/>
    <property type="match status" value="1"/>
</dbReference>
<dbReference type="GO" id="GO:0004309">
    <property type="term" value="F:exopolyphosphatase activity"/>
    <property type="evidence" value="ECO:0007669"/>
    <property type="project" value="TreeGrafter"/>
</dbReference>
<feature type="binding site" evidence="9">
    <location>
        <position position="93"/>
    </location>
    <ligand>
        <name>a divalent metal cation</name>
        <dbReference type="ChEBI" id="CHEBI:60240"/>
    </ligand>
</feature>
<feature type="binding site" evidence="9">
    <location>
        <position position="9"/>
    </location>
    <ligand>
        <name>a divalent metal cation</name>
        <dbReference type="ChEBI" id="CHEBI:60240"/>
    </ligand>
</feature>
<accession>A0A1V1PBH8</accession>
<sequence>MHILLTNDDGIRAPGLAALFQIFKQKHSVSVVAPDREQSATSHRLTIHDPLRAHPFDEKIQGYSINGTPADCVKLAISQLLPQKPDWVISGINPGANTGFNVFYSGTVAAAREAASMWIPAMSVSIGYSSDIDFQGAAKYTSQFLDQFSKQIFPAGTLLNLNFPPCPVSQSKGLKWVRQAIYHLYDQYDSRTDPRKESYYWLAQEETPRINENVTDFGAIERKYITITPLRIDTTDDLFFNQMKQWNFDR</sequence>
<comment type="cofactor">
    <cofactor evidence="9">
        <name>a divalent metal cation</name>
        <dbReference type="ChEBI" id="CHEBI:60240"/>
    </cofactor>
    <text evidence="9">Binds 1 divalent metal cation per subunit.</text>
</comment>
<reference evidence="12" key="1">
    <citation type="submission" date="2012-11" db="EMBL/GenBank/DDBJ databases">
        <authorList>
            <person name="Lucero-Rivera Y.E."/>
            <person name="Tovar-Ramirez D."/>
        </authorList>
    </citation>
    <scope>NUCLEOTIDE SEQUENCE [LARGE SCALE GENOMIC DNA]</scope>
    <source>
        <strain evidence="12">Araruama</strain>
    </source>
</reference>
<dbReference type="GO" id="GO:0008253">
    <property type="term" value="F:5'-nucleotidase activity"/>
    <property type="evidence" value="ECO:0007669"/>
    <property type="project" value="UniProtKB-UniRule"/>
</dbReference>
<keyword evidence="5 9" id="KW-0963">Cytoplasm</keyword>
<comment type="subcellular location">
    <subcellularLocation>
        <location evidence="3 9">Cytoplasm</location>
    </subcellularLocation>
</comment>
<evidence type="ECO:0000313" key="12">
    <source>
        <dbReference type="Proteomes" id="UP000189670"/>
    </source>
</evidence>
<dbReference type="GO" id="GO:0005737">
    <property type="term" value="C:cytoplasm"/>
    <property type="evidence" value="ECO:0007669"/>
    <property type="project" value="UniProtKB-SubCell"/>
</dbReference>
<evidence type="ECO:0000313" key="11">
    <source>
        <dbReference type="EMBL" id="ETR72045.1"/>
    </source>
</evidence>
<dbReference type="InterPro" id="IPR036523">
    <property type="entry name" value="SurE-like_sf"/>
</dbReference>
<evidence type="ECO:0000256" key="3">
    <source>
        <dbReference type="ARBA" id="ARBA00004496"/>
    </source>
</evidence>
<feature type="binding site" evidence="9">
    <location>
        <position position="39"/>
    </location>
    <ligand>
        <name>a divalent metal cation</name>
        <dbReference type="ChEBI" id="CHEBI:60240"/>
    </ligand>
</feature>
<organism evidence="11 12">
    <name type="scientific">Candidatus Magnetoglobus multicellularis str. Araruama</name>
    <dbReference type="NCBI Taxonomy" id="890399"/>
    <lineage>
        <taxon>Bacteria</taxon>
        <taxon>Pseudomonadati</taxon>
        <taxon>Thermodesulfobacteriota</taxon>
        <taxon>Desulfobacteria</taxon>
        <taxon>Desulfobacterales</taxon>
        <taxon>Desulfobacteraceae</taxon>
        <taxon>Candidatus Magnetoglobus</taxon>
    </lineage>
</organism>
<dbReference type="GO" id="GO:0000166">
    <property type="term" value="F:nucleotide binding"/>
    <property type="evidence" value="ECO:0007669"/>
    <property type="project" value="UniProtKB-KW"/>
</dbReference>
<comment type="function">
    <text evidence="9">Nucleotidase that shows phosphatase activity on nucleoside 5'-monophosphates.</text>
</comment>
<keyword evidence="6 9" id="KW-0479">Metal-binding</keyword>
<dbReference type="GO" id="GO:0008254">
    <property type="term" value="F:3'-nucleotidase activity"/>
    <property type="evidence" value="ECO:0007669"/>
    <property type="project" value="TreeGrafter"/>
</dbReference>
<dbReference type="Pfam" id="PF01975">
    <property type="entry name" value="SurE"/>
    <property type="match status" value="1"/>
</dbReference>
<evidence type="ECO:0000256" key="7">
    <source>
        <dbReference type="ARBA" id="ARBA00022741"/>
    </source>
</evidence>
<gene>
    <name evidence="9" type="primary">surE</name>
    <name evidence="11" type="ORF">OMM_02023</name>
</gene>
<evidence type="ECO:0000259" key="10">
    <source>
        <dbReference type="Pfam" id="PF01975"/>
    </source>
</evidence>
<evidence type="ECO:0000256" key="2">
    <source>
        <dbReference type="ARBA" id="ARBA00001946"/>
    </source>
</evidence>
<evidence type="ECO:0000256" key="1">
    <source>
        <dbReference type="ARBA" id="ARBA00000815"/>
    </source>
</evidence>
<comment type="caution">
    <text evidence="11">The sequence shown here is derived from an EMBL/GenBank/DDBJ whole genome shotgun (WGS) entry which is preliminary data.</text>
</comment>
<evidence type="ECO:0000256" key="5">
    <source>
        <dbReference type="ARBA" id="ARBA00022490"/>
    </source>
</evidence>
<dbReference type="NCBIfam" id="NF001490">
    <property type="entry name" value="PRK00346.1-4"/>
    <property type="match status" value="1"/>
</dbReference>
<proteinExistence type="inferred from homology"/>
<evidence type="ECO:0000256" key="8">
    <source>
        <dbReference type="ARBA" id="ARBA00022801"/>
    </source>
</evidence>
<comment type="catalytic activity">
    <reaction evidence="1 9">
        <text>a ribonucleoside 5'-phosphate + H2O = a ribonucleoside + phosphate</text>
        <dbReference type="Rhea" id="RHEA:12484"/>
        <dbReference type="ChEBI" id="CHEBI:15377"/>
        <dbReference type="ChEBI" id="CHEBI:18254"/>
        <dbReference type="ChEBI" id="CHEBI:43474"/>
        <dbReference type="ChEBI" id="CHEBI:58043"/>
        <dbReference type="EC" id="3.1.3.5"/>
    </reaction>
</comment>
<dbReference type="EMBL" id="ATBP01000190">
    <property type="protein sequence ID" value="ETR72045.1"/>
    <property type="molecule type" value="Genomic_DNA"/>
</dbReference>
<name>A0A1V1PBH8_9BACT</name>
<keyword evidence="7 9" id="KW-0547">Nucleotide-binding</keyword>
<evidence type="ECO:0000256" key="4">
    <source>
        <dbReference type="ARBA" id="ARBA00011062"/>
    </source>
</evidence>
<evidence type="ECO:0000256" key="6">
    <source>
        <dbReference type="ARBA" id="ARBA00022723"/>
    </source>
</evidence>
<feature type="binding site" evidence="9">
    <location>
        <position position="8"/>
    </location>
    <ligand>
        <name>a divalent metal cation</name>
        <dbReference type="ChEBI" id="CHEBI:60240"/>
    </ligand>
</feature>
<dbReference type="NCBIfam" id="TIGR00087">
    <property type="entry name" value="surE"/>
    <property type="match status" value="1"/>
</dbReference>
<dbReference type="Proteomes" id="UP000189670">
    <property type="component" value="Unassembled WGS sequence"/>
</dbReference>
<comment type="cofactor">
    <cofactor evidence="2">
        <name>Mg(2+)</name>
        <dbReference type="ChEBI" id="CHEBI:18420"/>
    </cofactor>
</comment>
<dbReference type="EC" id="3.1.3.5" evidence="9"/>
<protein>
    <recommendedName>
        <fullName evidence="9">5'-nucleotidase SurE</fullName>
        <ecNumber evidence="9">3.1.3.5</ecNumber>
    </recommendedName>
    <alternativeName>
        <fullName evidence="9">Nucleoside 5'-monophosphate phosphohydrolase</fullName>
    </alternativeName>
</protein>
<dbReference type="Gene3D" id="3.40.1210.10">
    <property type="entry name" value="Survival protein SurE-like phosphatase/nucleotidase"/>
    <property type="match status" value="1"/>
</dbReference>
<dbReference type="PANTHER" id="PTHR30457">
    <property type="entry name" value="5'-NUCLEOTIDASE SURE"/>
    <property type="match status" value="1"/>
</dbReference>
<dbReference type="AlphaFoldDB" id="A0A1V1PBH8"/>